<evidence type="ECO:0000313" key="2">
    <source>
        <dbReference type="Proteomes" id="UP000321362"/>
    </source>
</evidence>
<reference evidence="1 2" key="1">
    <citation type="journal article" date="2013" name="J. Microbiol.">
        <title>Mucilaginibacter ginsenosidivorax sp. nov., with ginsenoside converting activity isolated from sediment.</title>
        <authorList>
            <person name="Kim J.K."/>
            <person name="Choi T.E."/>
            <person name="Liu Q.M."/>
            <person name="Park H.Y."/>
            <person name="Yi T.H."/>
            <person name="Yoon M.H."/>
            <person name="Kim S.C."/>
            <person name="Im W.T."/>
        </authorList>
    </citation>
    <scope>NUCLEOTIDE SEQUENCE [LARGE SCALE GENOMIC DNA]</scope>
    <source>
        <strain evidence="1 2">KHI28</strain>
    </source>
</reference>
<dbReference type="OrthoDB" id="9841610at2"/>
<evidence type="ECO:0008006" key="3">
    <source>
        <dbReference type="Google" id="ProtNLM"/>
    </source>
</evidence>
<dbReference type="EMBL" id="CP042437">
    <property type="protein sequence ID" value="QEC78475.1"/>
    <property type="molecule type" value="Genomic_DNA"/>
</dbReference>
<dbReference type="AlphaFoldDB" id="A0A5B8W6C4"/>
<dbReference type="Proteomes" id="UP000321362">
    <property type="component" value="Chromosome"/>
</dbReference>
<accession>A0A5B8W6C4</accession>
<dbReference type="RefSeq" id="WP_147057146.1">
    <property type="nucleotide sequence ID" value="NZ_CP042437.1"/>
</dbReference>
<dbReference type="PROSITE" id="PS51257">
    <property type="entry name" value="PROKAR_LIPOPROTEIN"/>
    <property type="match status" value="1"/>
</dbReference>
<proteinExistence type="predicted"/>
<name>A0A5B8W6C4_9SPHI</name>
<gene>
    <name evidence="1" type="ORF">FSB76_21925</name>
</gene>
<evidence type="ECO:0000313" key="1">
    <source>
        <dbReference type="EMBL" id="QEC78475.1"/>
    </source>
</evidence>
<organism evidence="1 2">
    <name type="scientific">Mucilaginibacter ginsenosidivorax</name>
    <dbReference type="NCBI Taxonomy" id="862126"/>
    <lineage>
        <taxon>Bacteria</taxon>
        <taxon>Pseudomonadati</taxon>
        <taxon>Bacteroidota</taxon>
        <taxon>Sphingobacteriia</taxon>
        <taxon>Sphingobacteriales</taxon>
        <taxon>Sphingobacteriaceae</taxon>
        <taxon>Mucilaginibacter</taxon>
    </lineage>
</organism>
<sequence length="121" mass="13982">MKRLFKLIPAFLLLASCKNGKSPNRLKYTIAKDSNLYIQIYRTGLFETNTTAYLTDSASFSINLGTYDDETCYIDCLLKGDTIFAKEKKYLYDNNMLIDTMQTAETKMYSLKALKKLHNFE</sequence>
<keyword evidence="2" id="KW-1185">Reference proteome</keyword>
<dbReference type="KEGG" id="mgk:FSB76_21925"/>
<protein>
    <recommendedName>
        <fullName evidence="3">DUF4369 domain-containing protein</fullName>
    </recommendedName>
</protein>